<keyword evidence="6" id="KW-0547">Nucleotide-binding</keyword>
<feature type="domain" description="ABC transporter" evidence="11">
    <location>
        <begin position="334"/>
        <end position="579"/>
    </location>
</feature>
<keyword evidence="3" id="KW-0813">Transport</keyword>
<keyword evidence="8 10" id="KW-1133">Transmembrane helix</keyword>
<evidence type="ECO:0000256" key="10">
    <source>
        <dbReference type="SAM" id="Phobius"/>
    </source>
</evidence>
<feature type="transmembrane region" description="Helical" evidence="10">
    <location>
        <begin position="698"/>
        <end position="727"/>
    </location>
</feature>
<evidence type="ECO:0000256" key="2">
    <source>
        <dbReference type="ARBA" id="ARBA00007577"/>
    </source>
</evidence>
<dbReference type="Gene3D" id="3.40.50.300">
    <property type="entry name" value="P-loop containing nucleotide triphosphate hydrolases"/>
    <property type="match status" value="2"/>
</dbReference>
<dbReference type="Pfam" id="PF00005">
    <property type="entry name" value="ABC_tran"/>
    <property type="match status" value="2"/>
</dbReference>
<evidence type="ECO:0000256" key="5">
    <source>
        <dbReference type="ARBA" id="ARBA00022737"/>
    </source>
</evidence>
<evidence type="ECO:0000256" key="6">
    <source>
        <dbReference type="ARBA" id="ARBA00022741"/>
    </source>
</evidence>
<sequence length="1221" mass="133765">MRSQVITSALQVLGAFAAIGAGTARPLMTILFGHLVNLYNRNSGNQQPVHLKHEINSEVLLLFFLFIGQWTLVCLYGILFSVAAMRYTMRLRALYLKAVVSQHIEQVSQSNTATDLSTNATIIEDAMAEKLGTILQAASTVVTSMIISFYWSWRLTLPLVSVIVVIVSKDIITTFIDARLERRAQAIEAEAGTLAEECLSGIRTLTACRATTKMTNRYGRILDDAKRAAYLKSPVVALQYAVSYFALYSAYALGFWYGSQLLGDGKIASGGAICIVIICINTGANALRMLLPLYGLVAKAKTAQSSLKKVINLRPTLDPFSEAGLPLSALYSRIEFRHVDFEYPGRPGVRVLEDFNLTFGAGKITAVIGPSGCGKSSIVALMERFYNISSGSIQINGIDIESYNLKSLRSNVRVVQQESALFNDTIFNNIAHGLIGSHYNALSNRDKRRLVIKVCKDMQAHDFISQLPQGYNTIVGNRGSLLSGGQRQRVAIARAVISNPVILIFDEATSALDAQSERLVQAAIHRVSRGRTTIVIAHNLSTVKHADRIVIMKNGHVSEEGTHSTLLRTSDDYVSSWTAQNLAAEERLKVTERNSSSTPRSSSIITISDAEKTQEDFRQRDHETKTTTDPIRRGKSMSLFQAAVYILSGSRLLQIAFPASLFTSIVAGALYSGQSIIFGHEVVAFQKSTSDMLRSVNLWSLLFFGLSIWSLVAWAAHGSLSSIYGAITLRVYKERHFHGMMEQPMSFFDNVSNSPGFLVSCLSSYSGHLQGFVIILSSLAVTTVNLTSVSILGLIISWRFALVAIFGAMPIISVAGFLRILSQSRKSKSLSDPLLDSAQYAAEVISNIRTVSSFAMEAEVCSTMANKMNRSLRHFYYNVFVTMPLFAFSHSGNLLGMTFSFWYAGTLLTENKISTLNLWIIFIGIVTGSEATGEFFASANSIVHAQSSCSQISDICSTSTDHTIAASAPESEKQIPSSIRFDRVSFRYPANPDAPIIHDLSFEARQGQHIAIVGPSGSGKSTIISLLERFYEPSKGQIRIGGVPLLSMNVNTYRDRVSLVSQDTQLFEGTIRDNILLGVPVGEESEETMVKAAREANIHDFITSLPEGYDTPCGRKGAMFSGGQRQRLAIARALVRNPSILLLDEATNALDSESEKEVKRALNDASAGRTTIAVAHRLSTIRDADCIYVLVGGRFVESGTHDELTRARGVYWGMCQSRHLD</sequence>
<dbReference type="GO" id="GO:0016887">
    <property type="term" value="F:ATP hydrolysis activity"/>
    <property type="evidence" value="ECO:0007669"/>
    <property type="project" value="InterPro"/>
</dbReference>
<dbReference type="GO" id="GO:0090374">
    <property type="term" value="P:oligopeptide export from mitochondrion"/>
    <property type="evidence" value="ECO:0007669"/>
    <property type="project" value="TreeGrafter"/>
</dbReference>
<dbReference type="Proteomes" id="UP000799770">
    <property type="component" value="Unassembled WGS sequence"/>
</dbReference>
<dbReference type="InterPro" id="IPR011527">
    <property type="entry name" value="ABC1_TM_dom"/>
</dbReference>
<dbReference type="PROSITE" id="PS50929">
    <property type="entry name" value="ABC_TM1F"/>
    <property type="match status" value="2"/>
</dbReference>
<dbReference type="OrthoDB" id="6500128at2759"/>
<evidence type="ECO:0000313" key="13">
    <source>
        <dbReference type="EMBL" id="KAF2111191.1"/>
    </source>
</evidence>
<dbReference type="SMART" id="SM00382">
    <property type="entry name" value="AAA"/>
    <property type="match status" value="2"/>
</dbReference>
<feature type="transmembrane region" description="Helical" evidence="10">
    <location>
        <begin position="131"/>
        <end position="151"/>
    </location>
</feature>
<feature type="transmembrane region" description="Helical" evidence="10">
    <location>
        <begin position="269"/>
        <end position="291"/>
    </location>
</feature>
<evidence type="ECO:0000256" key="3">
    <source>
        <dbReference type="ARBA" id="ARBA00022448"/>
    </source>
</evidence>
<evidence type="ECO:0000259" key="11">
    <source>
        <dbReference type="PROSITE" id="PS50893"/>
    </source>
</evidence>
<evidence type="ECO:0000256" key="8">
    <source>
        <dbReference type="ARBA" id="ARBA00022989"/>
    </source>
</evidence>
<dbReference type="CDD" id="cd18578">
    <property type="entry name" value="ABC_6TM_Pgp_ABCB1_D2_like"/>
    <property type="match status" value="1"/>
</dbReference>
<keyword evidence="5" id="KW-0677">Repeat</keyword>
<evidence type="ECO:0000313" key="14">
    <source>
        <dbReference type="Proteomes" id="UP000799770"/>
    </source>
</evidence>
<gene>
    <name evidence="13" type="ORF">BDV96DRAFT_666421</name>
</gene>
<dbReference type="FunFam" id="3.40.50.300:FF:000967">
    <property type="entry name" value="ABC multidrug transporter mdr4"/>
    <property type="match status" value="1"/>
</dbReference>
<dbReference type="Pfam" id="PF00664">
    <property type="entry name" value="ABC_membrane"/>
    <property type="match status" value="2"/>
</dbReference>
<dbReference type="InterPro" id="IPR003439">
    <property type="entry name" value="ABC_transporter-like_ATP-bd"/>
</dbReference>
<feature type="domain" description="ABC transporter" evidence="11">
    <location>
        <begin position="979"/>
        <end position="1217"/>
    </location>
</feature>
<dbReference type="InterPro" id="IPR017871">
    <property type="entry name" value="ABC_transporter-like_CS"/>
</dbReference>
<dbReference type="GO" id="GO:0005743">
    <property type="term" value="C:mitochondrial inner membrane"/>
    <property type="evidence" value="ECO:0007669"/>
    <property type="project" value="TreeGrafter"/>
</dbReference>
<dbReference type="FunFam" id="3.40.50.300:FF:000913">
    <property type="entry name" value="ABC multidrug transporter SitT"/>
    <property type="match status" value="1"/>
</dbReference>
<feature type="transmembrane region" description="Helical" evidence="10">
    <location>
        <begin position="235"/>
        <end position="257"/>
    </location>
</feature>
<dbReference type="AlphaFoldDB" id="A0A6A5YYL9"/>
<evidence type="ECO:0000256" key="1">
    <source>
        <dbReference type="ARBA" id="ARBA00004141"/>
    </source>
</evidence>
<reference evidence="13" key="1">
    <citation type="journal article" date="2020" name="Stud. Mycol.">
        <title>101 Dothideomycetes genomes: a test case for predicting lifestyles and emergence of pathogens.</title>
        <authorList>
            <person name="Haridas S."/>
            <person name="Albert R."/>
            <person name="Binder M."/>
            <person name="Bloem J."/>
            <person name="Labutti K."/>
            <person name="Salamov A."/>
            <person name="Andreopoulos B."/>
            <person name="Baker S."/>
            <person name="Barry K."/>
            <person name="Bills G."/>
            <person name="Bluhm B."/>
            <person name="Cannon C."/>
            <person name="Castanera R."/>
            <person name="Culley D."/>
            <person name="Daum C."/>
            <person name="Ezra D."/>
            <person name="Gonzalez J."/>
            <person name="Henrissat B."/>
            <person name="Kuo A."/>
            <person name="Liang C."/>
            <person name="Lipzen A."/>
            <person name="Lutzoni F."/>
            <person name="Magnuson J."/>
            <person name="Mondo S."/>
            <person name="Nolan M."/>
            <person name="Ohm R."/>
            <person name="Pangilinan J."/>
            <person name="Park H.-J."/>
            <person name="Ramirez L."/>
            <person name="Alfaro M."/>
            <person name="Sun H."/>
            <person name="Tritt A."/>
            <person name="Yoshinaga Y."/>
            <person name="Zwiers L.-H."/>
            <person name="Turgeon B."/>
            <person name="Goodwin S."/>
            <person name="Spatafora J."/>
            <person name="Crous P."/>
            <person name="Grigoriev I."/>
        </authorList>
    </citation>
    <scope>NUCLEOTIDE SEQUENCE</scope>
    <source>
        <strain evidence="13">CBS 627.86</strain>
    </source>
</reference>
<comment type="subcellular location">
    <subcellularLocation>
        <location evidence="1">Membrane</location>
        <topology evidence="1">Multi-pass membrane protein</topology>
    </subcellularLocation>
</comment>
<dbReference type="InterPro" id="IPR027417">
    <property type="entry name" value="P-loop_NTPase"/>
</dbReference>
<comment type="similarity">
    <text evidence="2">Belongs to the ABC transporter superfamily. ABCB family. Multidrug resistance exporter (TC 3.A.1.201) subfamily.</text>
</comment>
<dbReference type="InterPro" id="IPR036640">
    <property type="entry name" value="ABC1_TM_sf"/>
</dbReference>
<feature type="transmembrane region" description="Helical" evidence="10">
    <location>
        <begin position="157"/>
        <end position="176"/>
    </location>
</feature>
<dbReference type="Gene3D" id="1.20.1560.10">
    <property type="entry name" value="ABC transporter type 1, transmembrane domain"/>
    <property type="match status" value="1"/>
</dbReference>
<dbReference type="InterPro" id="IPR003593">
    <property type="entry name" value="AAA+_ATPase"/>
</dbReference>
<accession>A0A6A5YYL9</accession>
<dbReference type="GO" id="GO:0015421">
    <property type="term" value="F:ABC-type oligopeptide transporter activity"/>
    <property type="evidence" value="ECO:0007669"/>
    <property type="project" value="TreeGrafter"/>
</dbReference>
<evidence type="ECO:0000256" key="4">
    <source>
        <dbReference type="ARBA" id="ARBA00022692"/>
    </source>
</evidence>
<dbReference type="CDD" id="cd18577">
    <property type="entry name" value="ABC_6TM_Pgp_ABCB1_D1_like"/>
    <property type="match status" value="1"/>
</dbReference>
<feature type="domain" description="ABC transmembrane type-1" evidence="12">
    <location>
        <begin position="12"/>
        <end position="299"/>
    </location>
</feature>
<dbReference type="InterPro" id="IPR039421">
    <property type="entry name" value="Type_1_exporter"/>
</dbReference>
<dbReference type="PANTHER" id="PTHR43394">
    <property type="entry name" value="ATP-DEPENDENT PERMEASE MDL1, MITOCHONDRIAL"/>
    <property type="match status" value="1"/>
</dbReference>
<keyword evidence="9 10" id="KW-0472">Membrane</keyword>
<keyword evidence="14" id="KW-1185">Reference proteome</keyword>
<feature type="domain" description="ABC transmembrane type-1" evidence="12">
    <location>
        <begin position="659"/>
        <end position="944"/>
    </location>
</feature>
<evidence type="ECO:0000256" key="9">
    <source>
        <dbReference type="ARBA" id="ARBA00023136"/>
    </source>
</evidence>
<feature type="transmembrane region" description="Helical" evidence="10">
    <location>
        <begin position="802"/>
        <end position="821"/>
    </location>
</feature>
<dbReference type="SUPFAM" id="SSF52540">
    <property type="entry name" value="P-loop containing nucleoside triphosphate hydrolases"/>
    <property type="match status" value="2"/>
</dbReference>
<keyword evidence="7" id="KW-0067">ATP-binding</keyword>
<feature type="transmembrane region" description="Helical" evidence="10">
    <location>
        <begin position="655"/>
        <end position="678"/>
    </location>
</feature>
<proteinExistence type="inferred from homology"/>
<dbReference type="EMBL" id="ML977335">
    <property type="protein sequence ID" value="KAF2111191.1"/>
    <property type="molecule type" value="Genomic_DNA"/>
</dbReference>
<feature type="transmembrane region" description="Helical" evidence="10">
    <location>
        <begin position="875"/>
        <end position="904"/>
    </location>
</feature>
<evidence type="ECO:0000256" key="7">
    <source>
        <dbReference type="ARBA" id="ARBA00022840"/>
    </source>
</evidence>
<protein>
    <submittedName>
        <fullName evidence="13">ABC transporter-like protein</fullName>
    </submittedName>
</protein>
<dbReference type="CDD" id="cd03249">
    <property type="entry name" value="ABC_MTABC3_MDL1_MDL2"/>
    <property type="match status" value="1"/>
</dbReference>
<keyword evidence="4 10" id="KW-0812">Transmembrane</keyword>
<dbReference type="GO" id="GO:0005524">
    <property type="term" value="F:ATP binding"/>
    <property type="evidence" value="ECO:0007669"/>
    <property type="project" value="UniProtKB-KW"/>
</dbReference>
<feature type="transmembrane region" description="Helical" evidence="10">
    <location>
        <begin position="772"/>
        <end position="796"/>
    </location>
</feature>
<organism evidence="13 14">
    <name type="scientific">Lophiotrema nucula</name>
    <dbReference type="NCBI Taxonomy" id="690887"/>
    <lineage>
        <taxon>Eukaryota</taxon>
        <taxon>Fungi</taxon>
        <taxon>Dikarya</taxon>
        <taxon>Ascomycota</taxon>
        <taxon>Pezizomycotina</taxon>
        <taxon>Dothideomycetes</taxon>
        <taxon>Pleosporomycetidae</taxon>
        <taxon>Pleosporales</taxon>
        <taxon>Lophiotremataceae</taxon>
        <taxon>Lophiotrema</taxon>
    </lineage>
</organism>
<dbReference type="PROSITE" id="PS00211">
    <property type="entry name" value="ABC_TRANSPORTER_1"/>
    <property type="match status" value="2"/>
</dbReference>
<name>A0A6A5YYL9_9PLEO</name>
<dbReference type="SUPFAM" id="SSF90123">
    <property type="entry name" value="ABC transporter transmembrane region"/>
    <property type="match status" value="2"/>
</dbReference>
<dbReference type="PROSITE" id="PS50893">
    <property type="entry name" value="ABC_TRANSPORTER_2"/>
    <property type="match status" value="2"/>
</dbReference>
<feature type="transmembrane region" description="Helical" evidence="10">
    <location>
        <begin position="59"/>
        <end position="82"/>
    </location>
</feature>
<dbReference type="PANTHER" id="PTHR43394:SF11">
    <property type="entry name" value="ATP-BINDING CASSETTE TRANSPORTER"/>
    <property type="match status" value="1"/>
</dbReference>
<evidence type="ECO:0000259" key="12">
    <source>
        <dbReference type="PROSITE" id="PS50929"/>
    </source>
</evidence>